<evidence type="ECO:0000313" key="11">
    <source>
        <dbReference type="Proteomes" id="UP000241769"/>
    </source>
</evidence>
<keyword evidence="4" id="KW-0378">Hydrolase</keyword>
<keyword evidence="11" id="KW-1185">Reference proteome</keyword>
<gene>
    <name evidence="10" type="ORF">PROFUN_11465</name>
</gene>
<feature type="transmembrane region" description="Helical" evidence="8">
    <location>
        <begin position="6"/>
        <end position="25"/>
    </location>
</feature>
<dbReference type="AlphaFoldDB" id="A0A2P6N4W6"/>
<comment type="subcellular location">
    <subcellularLocation>
        <location evidence="1">Membrane</location>
    </subcellularLocation>
</comment>
<evidence type="ECO:0000259" key="9">
    <source>
        <dbReference type="PROSITE" id="PS51704"/>
    </source>
</evidence>
<keyword evidence="5 8" id="KW-1133">Transmembrane helix</keyword>
<dbReference type="STRING" id="1890364.A0A2P6N4W6"/>
<organism evidence="10 11">
    <name type="scientific">Planoprotostelium fungivorum</name>
    <dbReference type="NCBI Taxonomy" id="1890364"/>
    <lineage>
        <taxon>Eukaryota</taxon>
        <taxon>Amoebozoa</taxon>
        <taxon>Evosea</taxon>
        <taxon>Variosea</taxon>
        <taxon>Cavosteliida</taxon>
        <taxon>Cavosteliaceae</taxon>
        <taxon>Planoprotostelium</taxon>
    </lineage>
</organism>
<dbReference type="Proteomes" id="UP000241769">
    <property type="component" value="Unassembled WGS sequence"/>
</dbReference>
<dbReference type="InterPro" id="IPR017946">
    <property type="entry name" value="PLC-like_Pdiesterase_TIM-brl"/>
</dbReference>
<evidence type="ECO:0000256" key="8">
    <source>
        <dbReference type="SAM" id="Phobius"/>
    </source>
</evidence>
<dbReference type="GO" id="GO:0016020">
    <property type="term" value="C:membrane"/>
    <property type="evidence" value="ECO:0007669"/>
    <property type="project" value="UniProtKB-SubCell"/>
</dbReference>
<comment type="caution">
    <text evidence="10">The sequence shown here is derived from an EMBL/GenBank/DDBJ whole genome shotgun (WGS) entry which is preliminary data.</text>
</comment>
<dbReference type="InterPro" id="IPR030395">
    <property type="entry name" value="GP_PDE_dom"/>
</dbReference>
<dbReference type="InParanoid" id="A0A2P6N4W6"/>
<protein>
    <recommendedName>
        <fullName evidence="9">GP-PDE domain-containing protein</fullName>
    </recommendedName>
</protein>
<dbReference type="SUPFAM" id="SSF56281">
    <property type="entry name" value="Metallo-hydrolase/oxidoreductase"/>
    <property type="match status" value="1"/>
</dbReference>
<reference evidence="10 11" key="1">
    <citation type="journal article" date="2018" name="Genome Biol. Evol.">
        <title>Multiple Roots of Fruiting Body Formation in Amoebozoa.</title>
        <authorList>
            <person name="Hillmann F."/>
            <person name="Forbes G."/>
            <person name="Novohradska S."/>
            <person name="Ferling I."/>
            <person name="Riege K."/>
            <person name="Groth M."/>
            <person name="Westermann M."/>
            <person name="Marz M."/>
            <person name="Spaller T."/>
            <person name="Winckler T."/>
            <person name="Schaap P."/>
            <person name="Glockner G."/>
        </authorList>
    </citation>
    <scope>NUCLEOTIDE SEQUENCE [LARGE SCALE GENOMIC DNA]</scope>
    <source>
        <strain evidence="10 11">Jena</strain>
    </source>
</reference>
<dbReference type="PANTHER" id="PTHR42758:SF2">
    <property type="entry name" value="PHOSPHATIDYLGLYCEROL PHOSPHOLIPASE C"/>
    <property type="match status" value="1"/>
</dbReference>
<dbReference type="SUPFAM" id="SSF51695">
    <property type="entry name" value="PLC-like phosphodiesterases"/>
    <property type="match status" value="1"/>
</dbReference>
<comment type="similarity">
    <text evidence="2">Belongs to the glycerophosphoryl diester phosphodiesterase family.</text>
</comment>
<sequence length="589" mass="67050">MLESALYLAIPVIFVSFCVVYHIALHHPTLTHKKKQPFGFSIAHSSHRGGAGENPENTLLAFRHSVEKAKTDLIELDVLLTRDKRVVVVHDDEFSHISDRLGSVSTTLYEDLPLVFDKEPIPLLSEVFEMFPNTAINLDFKAPDPELLDHVYDLIVRYNMRDKIIWGSGFNNEEFNKLIVRKDSTIKRFFSQPRALRIYLLHVLCLLPFVHIEEDAFEAPYIHSTFVREEIFPGIPPFFLPLAVWCMKRLFMSKSLFSHLRKRGLVVLLWTPNEWSEFEEAKQTGVDGVAPMHRTWGPKPEEFQKSQKSKALSLARTQRPRASIAHQMAANGSSPLLVSIGSNFWNVRCDYKVKAVFNVGTHMSVARLSTGKFLIIDAAPALNNPTLVKELNELTSNGENIEAIIHTHPFHTGSIVTLSNLYPKAPVYGCPRHLKMFPDLKWTGDLSEPTNLARWQPEVDLRIPTGTEFFAPAENNHFSSIWAYHRESTTIHVDDTLSYASTVKFPLSIFLKPGLSFHPMLSRGGIQPRPEAPEEFKTFLQTVMQDWDFENIAAAHMGVLIGNGKRELGALLERTQREFDKLTKKYSKK</sequence>
<keyword evidence="6" id="KW-0443">Lipid metabolism</keyword>
<dbReference type="GO" id="GO:0046475">
    <property type="term" value="P:glycerophospholipid catabolic process"/>
    <property type="evidence" value="ECO:0007669"/>
    <property type="project" value="TreeGrafter"/>
</dbReference>
<dbReference type="GO" id="GO:0005737">
    <property type="term" value="C:cytoplasm"/>
    <property type="evidence" value="ECO:0007669"/>
    <property type="project" value="UniProtKB-ARBA"/>
</dbReference>
<evidence type="ECO:0000256" key="2">
    <source>
        <dbReference type="ARBA" id="ARBA00007277"/>
    </source>
</evidence>
<keyword evidence="7 8" id="KW-0472">Membrane</keyword>
<dbReference type="PANTHER" id="PTHR42758">
    <property type="entry name" value="PHOSPHATIDYLGLYCEROL PHOSPHOLIPASE C"/>
    <property type="match status" value="1"/>
</dbReference>
<name>A0A2P6N4W6_9EUKA</name>
<accession>A0A2P6N4W6</accession>
<dbReference type="Pfam" id="PF03009">
    <property type="entry name" value="GDPD"/>
    <property type="match status" value="1"/>
</dbReference>
<evidence type="ECO:0000256" key="1">
    <source>
        <dbReference type="ARBA" id="ARBA00004370"/>
    </source>
</evidence>
<dbReference type="OrthoDB" id="421671at2759"/>
<dbReference type="Gene3D" id="3.20.20.190">
    <property type="entry name" value="Phosphatidylinositol (PI) phosphodiesterase"/>
    <property type="match status" value="1"/>
</dbReference>
<dbReference type="EMBL" id="MDYQ01000202">
    <property type="protein sequence ID" value="PRP79000.1"/>
    <property type="molecule type" value="Genomic_DNA"/>
</dbReference>
<proteinExistence type="inferred from homology"/>
<evidence type="ECO:0000313" key="10">
    <source>
        <dbReference type="EMBL" id="PRP79000.1"/>
    </source>
</evidence>
<dbReference type="InterPro" id="IPR052271">
    <property type="entry name" value="GDPD-Related"/>
</dbReference>
<evidence type="ECO:0000256" key="7">
    <source>
        <dbReference type="ARBA" id="ARBA00023136"/>
    </source>
</evidence>
<dbReference type="PROSITE" id="PS51704">
    <property type="entry name" value="GP_PDE"/>
    <property type="match status" value="1"/>
</dbReference>
<evidence type="ECO:0000256" key="3">
    <source>
        <dbReference type="ARBA" id="ARBA00022692"/>
    </source>
</evidence>
<dbReference type="InterPro" id="IPR036866">
    <property type="entry name" value="RibonucZ/Hydroxyglut_hydro"/>
</dbReference>
<evidence type="ECO:0000256" key="5">
    <source>
        <dbReference type="ARBA" id="ARBA00022989"/>
    </source>
</evidence>
<feature type="domain" description="GP-PDE" evidence="9">
    <location>
        <begin position="42"/>
        <end position="301"/>
    </location>
</feature>
<evidence type="ECO:0000256" key="6">
    <source>
        <dbReference type="ARBA" id="ARBA00023098"/>
    </source>
</evidence>
<keyword evidence="3 8" id="KW-0812">Transmembrane</keyword>
<evidence type="ECO:0000256" key="4">
    <source>
        <dbReference type="ARBA" id="ARBA00022801"/>
    </source>
</evidence>
<dbReference type="GO" id="GO:0008081">
    <property type="term" value="F:phosphoric diester hydrolase activity"/>
    <property type="evidence" value="ECO:0007669"/>
    <property type="project" value="InterPro"/>
</dbReference>